<keyword evidence="2" id="KW-0328">Glycosyltransferase</keyword>
<dbReference type="InterPro" id="IPR029044">
    <property type="entry name" value="Nucleotide-diphossugar_trans"/>
</dbReference>
<organism evidence="9 10">
    <name type="scientific">Haematococcus lacustris</name>
    <name type="common">Green alga</name>
    <name type="synonym">Haematococcus pluvialis</name>
    <dbReference type="NCBI Taxonomy" id="44745"/>
    <lineage>
        <taxon>Eukaryota</taxon>
        <taxon>Viridiplantae</taxon>
        <taxon>Chlorophyta</taxon>
        <taxon>core chlorophytes</taxon>
        <taxon>Chlorophyceae</taxon>
        <taxon>CS clade</taxon>
        <taxon>Chlamydomonadales</taxon>
        <taxon>Haematococcaceae</taxon>
        <taxon>Haematococcus</taxon>
    </lineage>
</organism>
<dbReference type="GO" id="GO:0016757">
    <property type="term" value="F:glycosyltransferase activity"/>
    <property type="evidence" value="ECO:0007669"/>
    <property type="project" value="UniProtKB-KW"/>
</dbReference>
<dbReference type="InterPro" id="IPR050321">
    <property type="entry name" value="Glycosyltr_2/OpgH_subfam"/>
</dbReference>
<dbReference type="PANTHER" id="PTHR43867:SF2">
    <property type="entry name" value="CELLULOSE SYNTHASE CATALYTIC SUBUNIT A [UDP-FORMING]"/>
    <property type="match status" value="1"/>
</dbReference>
<evidence type="ECO:0000256" key="6">
    <source>
        <dbReference type="ARBA" id="ARBA00023136"/>
    </source>
</evidence>
<feature type="domain" description="Glycosyltransferase 2-like" evidence="8">
    <location>
        <begin position="117"/>
        <end position="189"/>
    </location>
</feature>
<dbReference type="InterPro" id="IPR001173">
    <property type="entry name" value="Glyco_trans_2-like"/>
</dbReference>
<dbReference type="PANTHER" id="PTHR43867">
    <property type="entry name" value="CELLULOSE SYNTHASE CATALYTIC SUBUNIT A [UDP-FORMING]"/>
    <property type="match status" value="1"/>
</dbReference>
<feature type="non-terminal residue" evidence="9">
    <location>
        <position position="1"/>
    </location>
</feature>
<dbReference type="AlphaFoldDB" id="A0A699YUG6"/>
<reference evidence="9 10" key="1">
    <citation type="submission" date="2020-02" db="EMBL/GenBank/DDBJ databases">
        <title>Draft genome sequence of Haematococcus lacustris strain NIES-144.</title>
        <authorList>
            <person name="Morimoto D."/>
            <person name="Nakagawa S."/>
            <person name="Yoshida T."/>
            <person name="Sawayama S."/>
        </authorList>
    </citation>
    <scope>NUCLEOTIDE SEQUENCE [LARGE SCALE GENOMIC DNA]</scope>
    <source>
        <strain evidence="9 10">NIES-144</strain>
    </source>
</reference>
<evidence type="ECO:0000256" key="2">
    <source>
        <dbReference type="ARBA" id="ARBA00022676"/>
    </source>
</evidence>
<evidence type="ECO:0000313" key="10">
    <source>
        <dbReference type="Proteomes" id="UP000485058"/>
    </source>
</evidence>
<dbReference type="Pfam" id="PF13632">
    <property type="entry name" value="Glyco_trans_2_3"/>
    <property type="match status" value="1"/>
</dbReference>
<evidence type="ECO:0000259" key="8">
    <source>
        <dbReference type="Pfam" id="PF13632"/>
    </source>
</evidence>
<dbReference type="GO" id="GO:0016020">
    <property type="term" value="C:membrane"/>
    <property type="evidence" value="ECO:0007669"/>
    <property type="project" value="UniProtKB-SubCell"/>
</dbReference>
<evidence type="ECO:0000313" key="9">
    <source>
        <dbReference type="EMBL" id="GFH10434.1"/>
    </source>
</evidence>
<evidence type="ECO:0000256" key="7">
    <source>
        <dbReference type="SAM" id="MobiDB-lite"/>
    </source>
</evidence>
<evidence type="ECO:0000256" key="5">
    <source>
        <dbReference type="ARBA" id="ARBA00022989"/>
    </source>
</evidence>
<dbReference type="EMBL" id="BLLF01000314">
    <property type="protein sequence ID" value="GFH10434.1"/>
    <property type="molecule type" value="Genomic_DNA"/>
</dbReference>
<keyword evidence="6" id="KW-0472">Membrane</keyword>
<evidence type="ECO:0000256" key="1">
    <source>
        <dbReference type="ARBA" id="ARBA00004141"/>
    </source>
</evidence>
<keyword evidence="4" id="KW-0812">Transmembrane</keyword>
<evidence type="ECO:0000256" key="4">
    <source>
        <dbReference type="ARBA" id="ARBA00022692"/>
    </source>
</evidence>
<keyword evidence="5" id="KW-1133">Transmembrane helix</keyword>
<feature type="non-terminal residue" evidence="9">
    <location>
        <position position="192"/>
    </location>
</feature>
<name>A0A699YUG6_HAELA</name>
<sequence>RPKPGAGLAHGATQPRVGLWPGHDTKAGRGGGVVVPREGAGTMLQGAAACHPSHPGCSTLGLAACIHSAHNVMMDDNLALVLSPQSFHNIKPETDIFNNINKQFWECWLPGAFAWGYIACTGTNFCIRTRALAHCGWFPEYTITEDYALGMELKCHGYQATYLMLYLAVGEAPEEIRNVFRQRSRWTKGHFQ</sequence>
<keyword evidence="3" id="KW-0808">Transferase</keyword>
<dbReference type="Proteomes" id="UP000485058">
    <property type="component" value="Unassembled WGS sequence"/>
</dbReference>
<protein>
    <recommendedName>
        <fullName evidence="8">Glycosyltransferase 2-like domain-containing protein</fullName>
    </recommendedName>
</protein>
<proteinExistence type="predicted"/>
<gene>
    <name evidence="9" type="ORF">HaLaN_05744</name>
</gene>
<comment type="subcellular location">
    <subcellularLocation>
        <location evidence="1">Membrane</location>
        <topology evidence="1">Multi-pass membrane protein</topology>
    </subcellularLocation>
</comment>
<feature type="region of interest" description="Disordered" evidence="7">
    <location>
        <begin position="1"/>
        <end position="23"/>
    </location>
</feature>
<dbReference type="SUPFAM" id="SSF53448">
    <property type="entry name" value="Nucleotide-diphospho-sugar transferases"/>
    <property type="match status" value="1"/>
</dbReference>
<comment type="caution">
    <text evidence="9">The sequence shown here is derived from an EMBL/GenBank/DDBJ whole genome shotgun (WGS) entry which is preliminary data.</text>
</comment>
<accession>A0A699YUG6</accession>
<evidence type="ECO:0000256" key="3">
    <source>
        <dbReference type="ARBA" id="ARBA00022679"/>
    </source>
</evidence>
<keyword evidence="10" id="KW-1185">Reference proteome</keyword>
<dbReference type="Gene3D" id="3.90.550.10">
    <property type="entry name" value="Spore Coat Polysaccharide Biosynthesis Protein SpsA, Chain A"/>
    <property type="match status" value="1"/>
</dbReference>